<evidence type="ECO:0000256" key="1">
    <source>
        <dbReference type="SAM" id="Coils"/>
    </source>
</evidence>
<feature type="non-terminal residue" evidence="2">
    <location>
        <position position="1"/>
    </location>
</feature>
<dbReference type="EMBL" id="GDID01007418">
    <property type="protein sequence ID" value="JAP89188.1"/>
    <property type="molecule type" value="Transcribed_RNA"/>
</dbReference>
<feature type="coiled-coil region" evidence="1">
    <location>
        <begin position="144"/>
        <end position="276"/>
    </location>
</feature>
<reference evidence="2" key="1">
    <citation type="submission" date="2015-07" db="EMBL/GenBank/DDBJ databases">
        <title>Adaptation to a free-living lifestyle via gene acquisitions in the diplomonad Trepomonas sp. PC1.</title>
        <authorList>
            <person name="Xu F."/>
            <person name="Jerlstrom-Hultqvist J."/>
            <person name="Kolisko M."/>
            <person name="Simpson A.G.B."/>
            <person name="Roger A.J."/>
            <person name="Svard S.G."/>
            <person name="Andersson J.O."/>
        </authorList>
    </citation>
    <scope>NUCLEOTIDE SEQUENCE</scope>
    <source>
        <strain evidence="2">PC1</strain>
    </source>
</reference>
<sequence length="380" mass="44784">DSFDLVDSLVVLALDDEEQKMLTLQYDQQLSTVISLTNASDPIFNYECQFDSKNFLEFVKAGFSGVLYQNFKQNLLNDILPTLKQSTEICTFNTSNQILSIQTQRGQMHILVLEIKFQQLSDKKLLQKLTQEVLIMKNQQNSIQKDHQQLIQQLKQQILHLQEENSQLQRLKSLQSDFQQKLHQKQEQISLQENQISQLKEDIQNLQSLNNNLAQNEAQLQKKIEKQKMDSQNEKIGFESKLQFMESQNENLQRQIERQKNQINELTLQIQQREIEVKPKVNQSPLAQKYLQPQKEAYVPKEFYQPAQIQENPYKDTQKLIQEQKKLELSISNLNIQRKPLSAVTSQQDQVQIFNHEMQERFDKLNKKFERGSSVLQRYS</sequence>
<dbReference type="AlphaFoldDB" id="A0A146JYB2"/>
<organism evidence="2">
    <name type="scientific">Trepomonas sp. PC1</name>
    <dbReference type="NCBI Taxonomy" id="1076344"/>
    <lineage>
        <taxon>Eukaryota</taxon>
        <taxon>Metamonada</taxon>
        <taxon>Diplomonadida</taxon>
        <taxon>Hexamitidae</taxon>
        <taxon>Hexamitinae</taxon>
        <taxon>Trepomonas</taxon>
    </lineage>
</organism>
<proteinExistence type="predicted"/>
<gene>
    <name evidence="2" type="ORF">TPC1_31317</name>
</gene>
<keyword evidence="1" id="KW-0175">Coiled coil</keyword>
<dbReference type="Gene3D" id="2.170.210.20">
    <property type="entry name" value="Spindle assembly abnormal protein 6, N-terminal domain"/>
    <property type="match status" value="1"/>
</dbReference>
<accession>A0A146JYB2</accession>
<name>A0A146JYB2_9EUKA</name>
<feature type="non-terminal residue" evidence="2">
    <location>
        <position position="380"/>
    </location>
</feature>
<dbReference type="InterPro" id="IPR038558">
    <property type="entry name" value="SAS-6_N_sf"/>
</dbReference>
<evidence type="ECO:0000313" key="2">
    <source>
        <dbReference type="EMBL" id="JAP89188.1"/>
    </source>
</evidence>
<protein>
    <submittedName>
        <fullName evidence="2">Uncharacterized protein</fullName>
    </submittedName>
</protein>